<feature type="compositionally biased region" description="Basic and acidic residues" evidence="4">
    <location>
        <begin position="59"/>
        <end position="70"/>
    </location>
</feature>
<dbReference type="PROSITE" id="PS01295">
    <property type="entry name" value="ISPD"/>
    <property type="match status" value="1"/>
</dbReference>
<accession>F2UHJ4</accession>
<gene>
    <name evidence="5" type="ORF">PTSG_07710</name>
</gene>
<dbReference type="PANTHER" id="PTHR43015:SF1">
    <property type="entry name" value="D-RIBITOL-5-PHOSPHATE CYTIDYLYLTRANSFERASE"/>
    <property type="match status" value="1"/>
</dbReference>
<keyword evidence="6" id="KW-1185">Reference proteome</keyword>
<dbReference type="GO" id="GO:0005829">
    <property type="term" value="C:cytosol"/>
    <property type="evidence" value="ECO:0007669"/>
    <property type="project" value="TreeGrafter"/>
</dbReference>
<dbReference type="Pfam" id="PF01128">
    <property type="entry name" value="IspD"/>
    <property type="match status" value="1"/>
</dbReference>
<dbReference type="EMBL" id="GL832974">
    <property type="protein sequence ID" value="EGD76593.1"/>
    <property type="molecule type" value="Genomic_DNA"/>
</dbReference>
<dbReference type="InterPro" id="IPR002347">
    <property type="entry name" value="SDR_fam"/>
</dbReference>
<dbReference type="CDD" id="cd05233">
    <property type="entry name" value="SDR_c"/>
    <property type="match status" value="1"/>
</dbReference>
<proteinExistence type="inferred from homology"/>
<feature type="region of interest" description="Disordered" evidence="4">
    <location>
        <begin position="1"/>
        <end position="83"/>
    </location>
</feature>
<keyword evidence="3" id="KW-0548">Nucleotidyltransferase</keyword>
<name>F2UHJ4_SALR5</name>
<dbReference type="AlphaFoldDB" id="F2UHJ4"/>
<evidence type="ECO:0000256" key="1">
    <source>
        <dbReference type="ARBA" id="ARBA00009789"/>
    </source>
</evidence>
<evidence type="ECO:0008006" key="7">
    <source>
        <dbReference type="Google" id="ProtNLM"/>
    </source>
</evidence>
<evidence type="ECO:0000256" key="3">
    <source>
        <dbReference type="ARBA" id="ARBA00022695"/>
    </source>
</evidence>
<dbReference type="InterPro" id="IPR034683">
    <property type="entry name" value="IspD/TarI"/>
</dbReference>
<dbReference type="Proteomes" id="UP000007799">
    <property type="component" value="Unassembled WGS sequence"/>
</dbReference>
<dbReference type="Gene3D" id="3.90.550.10">
    <property type="entry name" value="Spore Coat Polysaccharide Biosynthesis Protein SpsA, Chain A"/>
    <property type="match status" value="1"/>
</dbReference>
<dbReference type="SUPFAM" id="SSF53448">
    <property type="entry name" value="Nucleotide-diphospho-sugar transferases"/>
    <property type="match status" value="1"/>
</dbReference>
<evidence type="ECO:0000256" key="2">
    <source>
        <dbReference type="ARBA" id="ARBA00022679"/>
    </source>
</evidence>
<dbReference type="STRING" id="946362.F2UHJ4"/>
<evidence type="ECO:0000256" key="4">
    <source>
        <dbReference type="SAM" id="MobiDB-lite"/>
    </source>
</evidence>
<evidence type="ECO:0000313" key="6">
    <source>
        <dbReference type="Proteomes" id="UP000007799"/>
    </source>
</evidence>
<dbReference type="GO" id="GO:0047349">
    <property type="term" value="F:D-ribitol-5-phosphate cytidylyltransferase activity"/>
    <property type="evidence" value="ECO:0007669"/>
    <property type="project" value="TreeGrafter"/>
</dbReference>
<feature type="compositionally biased region" description="Gly residues" evidence="4">
    <location>
        <begin position="7"/>
        <end position="17"/>
    </location>
</feature>
<dbReference type="GeneID" id="16072067"/>
<dbReference type="PROSITE" id="PS00061">
    <property type="entry name" value="ADH_SHORT"/>
    <property type="match status" value="1"/>
</dbReference>
<dbReference type="SUPFAM" id="SSF51735">
    <property type="entry name" value="NAD(P)-binding Rossmann-fold domains"/>
    <property type="match status" value="1"/>
</dbReference>
<feature type="compositionally biased region" description="Acidic residues" evidence="4">
    <location>
        <begin position="71"/>
        <end position="83"/>
    </location>
</feature>
<dbReference type="PRINTS" id="PR00080">
    <property type="entry name" value="SDRFAMILY"/>
</dbReference>
<dbReference type="KEGG" id="sre:PTSG_07710"/>
<dbReference type="Gene3D" id="3.40.50.720">
    <property type="entry name" value="NAD(P)-binding Rossmann-like Domain"/>
    <property type="match status" value="1"/>
</dbReference>
<evidence type="ECO:0000313" key="5">
    <source>
        <dbReference type="EMBL" id="EGD76593.1"/>
    </source>
</evidence>
<dbReference type="RefSeq" id="XP_004991507.1">
    <property type="nucleotide sequence ID" value="XM_004991450.1"/>
</dbReference>
<dbReference type="OrthoDB" id="414267at2759"/>
<sequence length="567" mass="60650">MTKTGADGHGGAGGAGLEDGLARKRAKQQEDGGENGTEAVRRREEKNAGGTGNDGGNDGDEKRKDPRSRAEEDDDDGNGDDSMQDVREAQEQLHQETATTAASLKGVVIDVVLPAGGIGVRTGSVTPKQYWVLQGKPLLYYTISTMLAVPGVRRVVVPIAANCLEKSAGWLRDWRLEHEAERVLFVQGGASRHASIKRGLDAIHSKPSHPNVVVVHDAVRPFVDAKTVLNVAAAAAQHQAAGSVLPLVSTVIKPNADGFLEESLDRSQYRASQTPQAFSLEALMKAYESCSAHDIEHGTEVLHLVLKYAGVRAKLVDCQPNVWKVTYKQDLHAAEQLAAQRMRQVAIVFGGGRGIGRHVVKGFRERGMQVAVVARTEEEVAHVAKEYGCMAICADVGNSQHVDDAYAQVLAKYKRVDVVVNCAGVALLRSIAETTDEAWQNIMTSNLSGCFYSSRRALASMQEQVHGGVIINVGSSAAQGGREGQSAYAASKAGIACLTETLALEGKPHNVVAYCVVPRRTYTSMRTTMYPDEDASDCLAARDVAALIVSVAMAPNVLLSGQAFYAK</sequence>
<dbReference type="eggNOG" id="KOG1206">
    <property type="taxonomic scope" value="Eukaryota"/>
</dbReference>
<dbReference type="InParanoid" id="F2UHJ4"/>
<dbReference type="PRINTS" id="PR00081">
    <property type="entry name" value="GDHRDH"/>
</dbReference>
<comment type="similarity">
    <text evidence="1">Belongs to the IspD/TarI cytidylyltransferase family. IspD subfamily.</text>
</comment>
<protein>
    <recommendedName>
        <fullName evidence="7">2-C-methyl-D-erythritol 4-phosphate cytidylyltransferase</fullName>
    </recommendedName>
</protein>
<dbReference type="InterPro" id="IPR036291">
    <property type="entry name" value="NAD(P)-bd_dom_sf"/>
</dbReference>
<dbReference type="PANTHER" id="PTHR43015">
    <property type="entry name" value="D-RIBITOL-5-PHOSPHATE CYTIDYLYLTRANSFERASE"/>
    <property type="match status" value="1"/>
</dbReference>
<dbReference type="OMA" id="VNCVNPE"/>
<dbReference type="InterPro" id="IPR029044">
    <property type="entry name" value="Nucleotide-diphossugar_trans"/>
</dbReference>
<keyword evidence="2" id="KW-0808">Transferase</keyword>
<dbReference type="InterPro" id="IPR018294">
    <property type="entry name" value="ISPD_synthase_CS"/>
</dbReference>
<dbReference type="GO" id="GO:0008299">
    <property type="term" value="P:isoprenoid biosynthetic process"/>
    <property type="evidence" value="ECO:0007669"/>
    <property type="project" value="InterPro"/>
</dbReference>
<reference evidence="5" key="1">
    <citation type="submission" date="2009-08" db="EMBL/GenBank/DDBJ databases">
        <title>Annotation of Salpingoeca rosetta.</title>
        <authorList>
            <consortium name="The Broad Institute Genome Sequencing Platform"/>
            <person name="Russ C."/>
            <person name="Cuomo C."/>
            <person name="Burger G."/>
            <person name="Gray M.W."/>
            <person name="Holland P.W.H."/>
            <person name="King N."/>
            <person name="Lang F.B.F."/>
            <person name="Roger A.J."/>
            <person name="Ruiz-Trillo I."/>
            <person name="Young S.K."/>
            <person name="Zeng Q."/>
            <person name="Gargeya S."/>
            <person name="Alvarado L."/>
            <person name="Berlin A."/>
            <person name="Chapman S.B."/>
            <person name="Chen Z."/>
            <person name="Freedman E."/>
            <person name="Gellesch M."/>
            <person name="Goldberg J."/>
            <person name="Griggs A."/>
            <person name="Gujja S."/>
            <person name="Heilman E."/>
            <person name="Heiman D."/>
            <person name="Howarth C."/>
            <person name="Mehta T."/>
            <person name="Neiman D."/>
            <person name="Pearson M."/>
            <person name="Roberts A."/>
            <person name="Saif S."/>
            <person name="Shea T."/>
            <person name="Shenoy N."/>
            <person name="Sisk P."/>
            <person name="Stolte C."/>
            <person name="Sykes S."/>
            <person name="White J."/>
            <person name="Yandava C."/>
            <person name="Haas B."/>
            <person name="Nusbaum C."/>
            <person name="Birren B."/>
        </authorList>
    </citation>
    <scope>NUCLEOTIDE SEQUENCE [LARGE SCALE GENOMIC DNA]</scope>
    <source>
        <strain evidence="5">ATCC 50818</strain>
    </source>
</reference>
<dbReference type="InterPro" id="IPR020904">
    <property type="entry name" value="Sc_DH/Rdtase_CS"/>
</dbReference>
<dbReference type="Pfam" id="PF00106">
    <property type="entry name" value="adh_short"/>
    <property type="match status" value="1"/>
</dbReference>
<organism evidence="6">
    <name type="scientific">Salpingoeca rosetta (strain ATCC 50818 / BSB-021)</name>
    <dbReference type="NCBI Taxonomy" id="946362"/>
    <lineage>
        <taxon>Eukaryota</taxon>
        <taxon>Choanoflagellata</taxon>
        <taxon>Craspedida</taxon>
        <taxon>Salpingoecidae</taxon>
        <taxon>Salpingoeca</taxon>
    </lineage>
</organism>
<dbReference type="GO" id="GO:0035269">
    <property type="term" value="P:protein O-linked glycosylation via mannose"/>
    <property type="evidence" value="ECO:0007669"/>
    <property type="project" value="TreeGrafter"/>
</dbReference>